<organism evidence="4 5">
    <name type="scientific">Thermalbibacter longus</name>
    <dbReference type="NCBI Taxonomy" id="2951981"/>
    <lineage>
        <taxon>Bacteria</taxon>
        <taxon>Pseudomonadati</taxon>
        <taxon>Thermomicrobiota</taxon>
        <taxon>Thermomicrobia</taxon>
        <taxon>Thermomicrobiales</taxon>
        <taxon>Thermomicrobiaceae</taxon>
        <taxon>Thermalbibacter</taxon>
    </lineage>
</organism>
<reference evidence="4" key="1">
    <citation type="submission" date="2022-06" db="EMBL/GenBank/DDBJ databases">
        <title>CFH 74404 Thermomicrobiaceae sp.</title>
        <authorList>
            <person name="Ming H."/>
            <person name="Li W.-J."/>
            <person name="Zhao Z."/>
        </authorList>
    </citation>
    <scope>NUCLEOTIDE SEQUENCE</scope>
    <source>
        <strain evidence="4">CFH 74404</strain>
    </source>
</reference>
<name>A0AA41WDF4_9BACT</name>
<dbReference type="Pfam" id="PF00294">
    <property type="entry name" value="PfkB"/>
    <property type="match status" value="1"/>
</dbReference>
<dbReference type="Gene3D" id="3.40.1190.20">
    <property type="match status" value="1"/>
</dbReference>
<protein>
    <submittedName>
        <fullName evidence="4">PfkB family carbohydrate kinase</fullName>
    </submittedName>
</protein>
<evidence type="ECO:0000259" key="3">
    <source>
        <dbReference type="Pfam" id="PF00294"/>
    </source>
</evidence>
<proteinExistence type="predicted"/>
<dbReference type="InterPro" id="IPR029056">
    <property type="entry name" value="Ribokinase-like"/>
</dbReference>
<dbReference type="GO" id="GO:0005829">
    <property type="term" value="C:cytosol"/>
    <property type="evidence" value="ECO:0007669"/>
    <property type="project" value="TreeGrafter"/>
</dbReference>
<dbReference type="InterPro" id="IPR011611">
    <property type="entry name" value="PfkB_dom"/>
</dbReference>
<evidence type="ECO:0000313" key="5">
    <source>
        <dbReference type="Proteomes" id="UP001165306"/>
    </source>
</evidence>
<feature type="domain" description="Carbohydrate kinase PfkB" evidence="3">
    <location>
        <begin position="184"/>
        <end position="273"/>
    </location>
</feature>
<keyword evidence="5" id="KW-1185">Reference proteome</keyword>
<gene>
    <name evidence="4" type="ORF">NET02_04015</name>
</gene>
<keyword evidence="1" id="KW-0808">Transferase</keyword>
<dbReference type="RefSeq" id="WP_284056082.1">
    <property type="nucleotide sequence ID" value="NZ_JAMSLR010000002.1"/>
</dbReference>
<sequence length="294" mass="32075">MLTQLVPEYLAIGHVTVDLYPDGRPVLGGTALYAALTAARFGLSAAVLTRGNFERYGPDVAEDLARYAREIALIVQDAQSATVFTNRTVAGRREQTIHAWAGPIDLNGLPPHWRSSRVIHLAPVAQEIEPRQASRLNPSYLGVTPQGWMRQWPRGHEGRVRLTQLRLPLELLSRIDGMVLSSAEHTLARDEIEAVGTRGLVAITRGADGAQIIDRGRSFEVPAYPVPVQNDLGAGDVFAAVLFLLRAEREPVSFAARMASAAAALRIQGLGPEAVPTRAEVEAFLERRGELRRS</sequence>
<dbReference type="EMBL" id="JAMSLR010000002">
    <property type="protein sequence ID" value="MCM8748300.1"/>
    <property type="molecule type" value="Genomic_DNA"/>
</dbReference>
<dbReference type="GO" id="GO:0016301">
    <property type="term" value="F:kinase activity"/>
    <property type="evidence" value="ECO:0007669"/>
    <property type="project" value="UniProtKB-KW"/>
</dbReference>
<keyword evidence="2 4" id="KW-0418">Kinase</keyword>
<comment type="caution">
    <text evidence="4">The sequence shown here is derived from an EMBL/GenBank/DDBJ whole genome shotgun (WGS) entry which is preliminary data.</text>
</comment>
<evidence type="ECO:0000313" key="4">
    <source>
        <dbReference type="EMBL" id="MCM8748300.1"/>
    </source>
</evidence>
<accession>A0AA41WDF4</accession>
<dbReference type="AlphaFoldDB" id="A0AA41WDF4"/>
<dbReference type="Proteomes" id="UP001165306">
    <property type="component" value="Unassembled WGS sequence"/>
</dbReference>
<dbReference type="PANTHER" id="PTHR10584">
    <property type="entry name" value="SUGAR KINASE"/>
    <property type="match status" value="1"/>
</dbReference>
<evidence type="ECO:0000256" key="2">
    <source>
        <dbReference type="ARBA" id="ARBA00022777"/>
    </source>
</evidence>
<evidence type="ECO:0000256" key="1">
    <source>
        <dbReference type="ARBA" id="ARBA00022679"/>
    </source>
</evidence>
<dbReference type="SUPFAM" id="SSF53613">
    <property type="entry name" value="Ribokinase-like"/>
    <property type="match status" value="1"/>
</dbReference>
<dbReference type="PANTHER" id="PTHR10584:SF166">
    <property type="entry name" value="RIBOKINASE"/>
    <property type="match status" value="1"/>
</dbReference>